<dbReference type="Pfam" id="PF01636">
    <property type="entry name" value="APH"/>
    <property type="match status" value="1"/>
</dbReference>
<dbReference type="SUPFAM" id="SSF56112">
    <property type="entry name" value="Protein kinase-like (PK-like)"/>
    <property type="match status" value="1"/>
</dbReference>
<dbReference type="Gene3D" id="3.90.1200.10">
    <property type="match status" value="1"/>
</dbReference>
<reference evidence="2 3" key="1">
    <citation type="submission" date="2022-10" db="EMBL/GenBank/DDBJ databases">
        <title>The complete genomes of actinobacterial strains from the NBC collection.</title>
        <authorList>
            <person name="Joergensen T.S."/>
            <person name="Alvarez Arevalo M."/>
            <person name="Sterndorff E.B."/>
            <person name="Faurdal D."/>
            <person name="Vuksanovic O."/>
            <person name="Mourched A.-S."/>
            <person name="Charusanti P."/>
            <person name="Shaw S."/>
            <person name="Blin K."/>
            <person name="Weber T."/>
        </authorList>
    </citation>
    <scope>NUCLEOTIDE SEQUENCE [LARGE SCALE GENOMIC DNA]</scope>
    <source>
        <strain evidence="2 3">NBC_00123</strain>
    </source>
</reference>
<evidence type="ECO:0000313" key="3">
    <source>
        <dbReference type="Proteomes" id="UP001622594"/>
    </source>
</evidence>
<sequence length="284" mass="30560">MDMGSVGTSGGDECAAGWRTVHVDRSERSVWHVQGSGSSAVDVPRYVKRYVALDPYEREVRALRQMPEGLAPRVLEHHPDPPTLILEELPGVMLDDPAAGDPAAWMHVVMETVVASVGLPGPWPDDPPPHISDLQAELAAALAARAPASAQALHGAIQDPLRVPCHGDATPPNVLVDPGQPRAWLLDYEFYGPGDPLHDIAALCLTPSLRLPENLRLELLRQGRLMTEAKTGMSLAGRMAGAIAIWAVQCAAWHRRHRPRMGGFEKAVLGNAAIAIDASERGDL</sequence>
<name>A0ABZ1LGK5_9ACTN</name>
<evidence type="ECO:0000259" key="1">
    <source>
        <dbReference type="Pfam" id="PF01636"/>
    </source>
</evidence>
<feature type="domain" description="Aminoglycoside phosphotransferase" evidence="1">
    <location>
        <begin position="54"/>
        <end position="222"/>
    </location>
</feature>
<dbReference type="RefSeq" id="WP_406336339.1">
    <property type="nucleotide sequence ID" value="NZ_CP108188.1"/>
</dbReference>
<dbReference type="InterPro" id="IPR011009">
    <property type="entry name" value="Kinase-like_dom_sf"/>
</dbReference>
<evidence type="ECO:0000313" key="2">
    <source>
        <dbReference type="EMBL" id="WTR73597.1"/>
    </source>
</evidence>
<organism evidence="2 3">
    <name type="scientific">Streptomyces zaomyceticus</name>
    <dbReference type="NCBI Taxonomy" id="68286"/>
    <lineage>
        <taxon>Bacteria</taxon>
        <taxon>Bacillati</taxon>
        <taxon>Actinomycetota</taxon>
        <taxon>Actinomycetes</taxon>
        <taxon>Kitasatosporales</taxon>
        <taxon>Streptomycetaceae</taxon>
        <taxon>Streptomyces</taxon>
    </lineage>
</organism>
<proteinExistence type="predicted"/>
<accession>A0ABZ1LGK5</accession>
<dbReference type="Proteomes" id="UP001622594">
    <property type="component" value="Chromosome"/>
</dbReference>
<dbReference type="EMBL" id="CP108188">
    <property type="protein sequence ID" value="WTR73597.1"/>
    <property type="molecule type" value="Genomic_DNA"/>
</dbReference>
<dbReference type="InterPro" id="IPR002575">
    <property type="entry name" value="Aminoglycoside_PTrfase"/>
</dbReference>
<keyword evidence="3" id="KW-1185">Reference proteome</keyword>
<protein>
    <submittedName>
        <fullName evidence="2">Phosphotransferase</fullName>
    </submittedName>
</protein>
<gene>
    <name evidence="2" type="ORF">OG814_32070</name>
</gene>